<dbReference type="PROSITE" id="PS00198">
    <property type="entry name" value="4FE4S_FER_1"/>
    <property type="match status" value="2"/>
</dbReference>
<proteinExistence type="predicted"/>
<reference evidence="6 7" key="2">
    <citation type="journal article" date="2010" name="Stand. Genomic Sci.">
        <title>Complete genome sequence of Sulfurospirillum deleyianum type strain (5175).</title>
        <authorList>
            <person name="Sikorski J."/>
            <person name="Lapidus A."/>
            <person name="Copeland A."/>
            <person name="Glavina Del Rio T."/>
            <person name="Nolan M."/>
            <person name="Lucas S."/>
            <person name="Chen F."/>
            <person name="Tice H."/>
            <person name="Cheng J.F."/>
            <person name="Saunders E."/>
            <person name="Bruce D."/>
            <person name="Goodwin L."/>
            <person name="Pitluck S."/>
            <person name="Ovchinnikova G."/>
            <person name="Pati A."/>
            <person name="Ivanova N."/>
            <person name="Mavromatis K."/>
            <person name="Chen A."/>
            <person name="Palaniappan K."/>
            <person name="Chain P."/>
            <person name="Land M."/>
            <person name="Hauser L."/>
            <person name="Chang Y.J."/>
            <person name="Jeffries C.D."/>
            <person name="Brettin T."/>
            <person name="Detter J.C."/>
            <person name="Han C."/>
            <person name="Rohde M."/>
            <person name="Lang E."/>
            <person name="Spring S."/>
            <person name="Goker M."/>
            <person name="Bristow J."/>
            <person name="Eisen J.A."/>
            <person name="Markowitz V."/>
            <person name="Hugenholtz P."/>
            <person name="Kyrpides N.C."/>
            <person name="Klenk H.P."/>
        </authorList>
    </citation>
    <scope>NUCLEOTIDE SEQUENCE [LARGE SCALE GENOMIC DNA]</scope>
    <source>
        <strain evidence="7">ATCC 51133 / DSM 6946 / 5175</strain>
    </source>
</reference>
<dbReference type="Pfam" id="PF13237">
    <property type="entry name" value="Fer4_10"/>
    <property type="match status" value="1"/>
</dbReference>
<sequence length="561" mass="63363">MQKEYAFYDTVGIDFPLDETIEWVKTPCKGDFLVANYPEAEALIYAPEINFYVAQSEDSIAHKITNVAKLYAIRSVGFDFAQDVDYSQEVGKKLLIVTDESEHEALKSDLSEEMFTVMLLSPSMILDLNGHIGALHVTLKKEDELLELECDQVLWWNAPKFAMKQSGVYDPAVIGLEEALKTLRERTGEYHYKNYISYDPSICQYHERREEICGKCAEVCPTVAILKEDETKHLVFSHIDCHGCGGCVSVCPSGALDYTQMPRLAFTHLSDYFRESIALIIPNKMDLGVIDIPLREGVLPLMIEGEKYLHEAHLLNLLQTSGNPIVFYTDFISKGTGDVIRILNEIFEKKYHKKAIYVCETTEELASVFETLQSIPECCYGINEAGLRKREIFSARLAHVVGEEDLGVVKTGEHVHYGDMSIDTDKCTLCLSCVGACNVRALTAHPEDNSLRFNASICTNCGYCEVTCPEKDCLHVIKDEIHLKPSWFSQRIMAHDELFACVECGKEFATRKSVEKIVAIMTPLFMGDDVKLRTLYCCADCKPKVMFRAHMETEMKEVKNG</sequence>
<dbReference type="HOGENOM" id="CLU_035912_0_0_7"/>
<accession>D1B4S0</accession>
<dbReference type="GO" id="GO:0046872">
    <property type="term" value="F:metal ion binding"/>
    <property type="evidence" value="ECO:0007669"/>
    <property type="project" value="UniProtKB-KW"/>
</dbReference>
<dbReference type="PROSITE" id="PS51379">
    <property type="entry name" value="4FE4S_FER_2"/>
    <property type="match status" value="4"/>
</dbReference>
<dbReference type="InterPro" id="IPR050572">
    <property type="entry name" value="Fe-S_Ferredoxin"/>
</dbReference>
<dbReference type="RefSeq" id="WP_012857835.1">
    <property type="nucleotide sequence ID" value="NC_013512.1"/>
</dbReference>
<protein>
    <submittedName>
        <fullName evidence="6">4Fe-4S ferredoxin iron-sulfur binding domain protein</fullName>
    </submittedName>
</protein>
<dbReference type="InterPro" id="IPR017896">
    <property type="entry name" value="4Fe4S_Fe-S-bd"/>
</dbReference>
<dbReference type="eggNOG" id="COG1145">
    <property type="taxonomic scope" value="Bacteria"/>
</dbReference>
<evidence type="ECO:0000256" key="3">
    <source>
        <dbReference type="ARBA" id="ARBA00023004"/>
    </source>
</evidence>
<evidence type="ECO:0000313" key="6">
    <source>
        <dbReference type="EMBL" id="ACZ13090.1"/>
    </source>
</evidence>
<dbReference type="Pfam" id="PF12838">
    <property type="entry name" value="Fer4_7"/>
    <property type="match status" value="1"/>
</dbReference>
<feature type="domain" description="4Fe-4S ferredoxin-type" evidence="5">
    <location>
        <begin position="449"/>
        <end position="479"/>
    </location>
</feature>
<reference evidence="7" key="1">
    <citation type="submission" date="2009-11" db="EMBL/GenBank/DDBJ databases">
        <title>The complete genome of Sulfurospirillum deleyianum DSM 6946.</title>
        <authorList>
            <consortium name="US DOE Joint Genome Institute (JGI-PGF)"/>
            <person name="Lucas S."/>
            <person name="Copeland A."/>
            <person name="Lapidus A."/>
            <person name="Glavina del Rio T."/>
            <person name="Dalin E."/>
            <person name="Tice H."/>
            <person name="Bruce D."/>
            <person name="Goodwin L."/>
            <person name="Pitluck S."/>
            <person name="Kyrpides N."/>
            <person name="Mavromatis K."/>
            <person name="Ivanova N."/>
            <person name="Ovchinnikova G."/>
            <person name="Munk A.C."/>
            <person name="Lu M."/>
            <person name="Brettin T."/>
            <person name="Detter J.C."/>
            <person name="Han C."/>
            <person name="Tapia R."/>
            <person name="Larimer F."/>
            <person name="Land M."/>
            <person name="Hauser L."/>
            <person name="Markowitz V."/>
            <person name="Cheng J.F."/>
            <person name="Hugenholtz P."/>
            <person name="Woyke T."/>
            <person name="Wu D."/>
            <person name="Aumann P."/>
            <person name="Schneider S."/>
            <person name="Lang E."/>
            <person name="Spring S."/>
            <person name="Klenk H.P."/>
            <person name="Eisen J.A."/>
        </authorList>
    </citation>
    <scope>NUCLEOTIDE SEQUENCE [LARGE SCALE GENOMIC DNA]</scope>
    <source>
        <strain evidence="7">ATCC 51133 / DSM 6946 / 5175</strain>
    </source>
</reference>
<evidence type="ECO:0000256" key="4">
    <source>
        <dbReference type="ARBA" id="ARBA00023014"/>
    </source>
</evidence>
<keyword evidence="3" id="KW-0408">Iron</keyword>
<dbReference type="PANTHER" id="PTHR43687">
    <property type="entry name" value="ADENYLYLSULFATE REDUCTASE, BETA SUBUNIT"/>
    <property type="match status" value="1"/>
</dbReference>
<dbReference type="InterPro" id="IPR017900">
    <property type="entry name" value="4Fe4S_Fe_S_CS"/>
</dbReference>
<dbReference type="OrthoDB" id="9808559at2"/>
<gene>
    <name evidence="6" type="ordered locus">Sdel_2078</name>
</gene>
<keyword evidence="4" id="KW-0411">Iron-sulfur</keyword>
<dbReference type="EMBL" id="CP001816">
    <property type="protein sequence ID" value="ACZ13090.1"/>
    <property type="molecule type" value="Genomic_DNA"/>
</dbReference>
<evidence type="ECO:0000313" key="7">
    <source>
        <dbReference type="Proteomes" id="UP000002222"/>
    </source>
</evidence>
<feature type="domain" description="4Fe-4S ferredoxin-type" evidence="5">
    <location>
        <begin position="418"/>
        <end position="447"/>
    </location>
</feature>
<evidence type="ECO:0000256" key="2">
    <source>
        <dbReference type="ARBA" id="ARBA00022723"/>
    </source>
</evidence>
<feature type="domain" description="4Fe-4S ferredoxin-type" evidence="5">
    <location>
        <begin position="232"/>
        <end position="261"/>
    </location>
</feature>
<feature type="domain" description="4Fe-4S ferredoxin-type" evidence="5">
    <location>
        <begin position="198"/>
        <end position="230"/>
    </location>
</feature>
<keyword evidence="1" id="KW-0004">4Fe-4S</keyword>
<keyword evidence="7" id="KW-1185">Reference proteome</keyword>
<evidence type="ECO:0000259" key="5">
    <source>
        <dbReference type="PROSITE" id="PS51379"/>
    </source>
</evidence>
<dbReference type="Gene3D" id="3.30.70.20">
    <property type="match status" value="2"/>
</dbReference>
<dbReference type="SUPFAM" id="SSF54862">
    <property type="entry name" value="4Fe-4S ferredoxins"/>
    <property type="match status" value="1"/>
</dbReference>
<organism evidence="6 7">
    <name type="scientific">Sulfurospirillum deleyianum (strain ATCC 51133 / DSM 6946 / 5175)</name>
    <dbReference type="NCBI Taxonomy" id="525898"/>
    <lineage>
        <taxon>Bacteria</taxon>
        <taxon>Pseudomonadati</taxon>
        <taxon>Campylobacterota</taxon>
        <taxon>Epsilonproteobacteria</taxon>
        <taxon>Campylobacterales</taxon>
        <taxon>Sulfurospirillaceae</taxon>
        <taxon>Sulfurospirillum</taxon>
    </lineage>
</organism>
<dbReference type="STRING" id="525898.Sdel_2078"/>
<keyword evidence="2" id="KW-0479">Metal-binding</keyword>
<dbReference type="KEGG" id="sdl:Sdel_2078"/>
<dbReference type="Proteomes" id="UP000002222">
    <property type="component" value="Chromosome"/>
</dbReference>
<dbReference type="GO" id="GO:0051539">
    <property type="term" value="F:4 iron, 4 sulfur cluster binding"/>
    <property type="evidence" value="ECO:0007669"/>
    <property type="project" value="UniProtKB-KW"/>
</dbReference>
<dbReference type="PANTHER" id="PTHR43687:SF4">
    <property type="entry name" value="BLR5484 PROTEIN"/>
    <property type="match status" value="1"/>
</dbReference>
<name>D1B4S0_SULD5</name>
<evidence type="ECO:0000256" key="1">
    <source>
        <dbReference type="ARBA" id="ARBA00022485"/>
    </source>
</evidence>
<dbReference type="AlphaFoldDB" id="D1B4S0"/>